<dbReference type="Pfam" id="PF02037">
    <property type="entry name" value="SAP"/>
    <property type="match status" value="1"/>
</dbReference>
<dbReference type="HOGENOM" id="CLU_228905_0_0_1"/>
<dbReference type="eggNOG" id="ENOG502S31H">
    <property type="taxonomic scope" value="Eukaryota"/>
</dbReference>
<feature type="region of interest" description="Disordered" evidence="1">
    <location>
        <begin position="1435"/>
        <end position="1454"/>
    </location>
</feature>
<feature type="region of interest" description="Disordered" evidence="1">
    <location>
        <begin position="85"/>
        <end position="197"/>
    </location>
</feature>
<reference evidence="3" key="2">
    <citation type="submission" date="2018-04" db="EMBL/GenBank/DDBJ databases">
        <title>OnivRS2 (Oryza nivara Reference Sequence Version 2).</title>
        <authorList>
            <person name="Zhang J."/>
            <person name="Kudrna D."/>
            <person name="Lee S."/>
            <person name="Talag J."/>
            <person name="Rajasekar S."/>
            <person name="Welchert J."/>
            <person name="Hsing Y.-I."/>
            <person name="Wing R.A."/>
        </authorList>
    </citation>
    <scope>NUCLEOTIDE SEQUENCE [LARGE SCALE GENOMIC DNA]</scope>
    <source>
        <strain evidence="3">SL10</strain>
    </source>
</reference>
<evidence type="ECO:0000256" key="1">
    <source>
        <dbReference type="SAM" id="MobiDB-lite"/>
    </source>
</evidence>
<dbReference type="OMA" id="CQEMELP"/>
<dbReference type="InterPro" id="IPR003034">
    <property type="entry name" value="SAP_dom"/>
</dbReference>
<dbReference type="PROSITE" id="PS50800">
    <property type="entry name" value="SAP"/>
    <property type="match status" value="1"/>
</dbReference>
<feature type="compositionally biased region" description="Basic and acidic residues" evidence="1">
    <location>
        <begin position="612"/>
        <end position="634"/>
    </location>
</feature>
<dbReference type="EnsemblPlants" id="ONIVA12G03770.1">
    <property type="protein sequence ID" value="ONIVA12G03770.1"/>
    <property type="gene ID" value="ONIVA12G03770"/>
</dbReference>
<accession>A0A0E0J779</accession>
<feature type="region of interest" description="Disordered" evidence="1">
    <location>
        <begin position="2400"/>
        <end position="2436"/>
    </location>
</feature>
<feature type="region of interest" description="Disordered" evidence="1">
    <location>
        <begin position="612"/>
        <end position="638"/>
    </location>
</feature>
<feature type="domain" description="SAP" evidence="2">
    <location>
        <begin position="5"/>
        <end position="39"/>
    </location>
</feature>
<feature type="region of interest" description="Disordered" evidence="1">
    <location>
        <begin position="1080"/>
        <end position="1105"/>
    </location>
</feature>
<evidence type="ECO:0000313" key="4">
    <source>
        <dbReference type="Proteomes" id="UP000006591"/>
    </source>
</evidence>
<dbReference type="InterPro" id="IPR036361">
    <property type="entry name" value="SAP_dom_sf"/>
</dbReference>
<keyword evidence="4" id="KW-1185">Reference proteome</keyword>
<dbReference type="Gramene" id="ONIVA12G03770.1">
    <property type="protein sequence ID" value="ONIVA12G03770.1"/>
    <property type="gene ID" value="ONIVA12G03770"/>
</dbReference>
<protein>
    <recommendedName>
        <fullName evidence="2">SAP domain-containing protein</fullName>
    </recommendedName>
</protein>
<organism evidence="3">
    <name type="scientific">Oryza nivara</name>
    <name type="common">Indian wild rice</name>
    <name type="synonym">Oryza sativa f. spontanea</name>
    <dbReference type="NCBI Taxonomy" id="4536"/>
    <lineage>
        <taxon>Eukaryota</taxon>
        <taxon>Viridiplantae</taxon>
        <taxon>Streptophyta</taxon>
        <taxon>Embryophyta</taxon>
        <taxon>Tracheophyta</taxon>
        <taxon>Spermatophyta</taxon>
        <taxon>Magnoliopsida</taxon>
        <taxon>Liliopsida</taxon>
        <taxon>Poales</taxon>
        <taxon>Poaceae</taxon>
        <taxon>BOP clade</taxon>
        <taxon>Oryzoideae</taxon>
        <taxon>Oryzeae</taxon>
        <taxon>Oryzinae</taxon>
        <taxon>Oryza</taxon>
    </lineage>
</organism>
<proteinExistence type="predicted"/>
<dbReference type="SMART" id="SM00513">
    <property type="entry name" value="SAP"/>
    <property type="match status" value="1"/>
</dbReference>
<sequence>MEMDFESMKRRELQALCKRHGLSAGGSNAALVARLAATLSGAATEEKAVGVVVGKGCMKRSGGGSEGFGAAKTVTFALEEEEEVMETRGRGRRGRRPRVMWSPVAAKTRGRQKAGEVVTDSEAGSGGGGKQRRGARVGGDAAAEEGEPAAEAPRRRSRRNAVNSSDADGAEGDGAKEGEAVDNKRKQKQKQKQVAGDVGEEITVSVQDGVSGRSTRSSCLLTAVTVVQSPVVEKKRGRKRKGDVNEQICLEVQEHCAEVQDDGRKLRSGSTSVTTVSPPVVDCRRSRRKAEDPIVEKAAKVNVSTRSTRSSSVVTDIASPIVLENKRQKKEHIHLDVEPPTVPVVQANVAPSTRSLRNRVVQVKDNVMMETEVCKKLENKSLSCRPSTQYQTSAFVEEEDEQMVHDPSIGPKLRRSSRRQSVANELLLINSISESNNVSRAQTDAKGLKTAQPLMHNAAKTSMKNVVVRKDENAGLTKRNTGRGRDKIAKSVGKVSLSESSGEALPTEMQQEVIEPLKRSRRKSVVSTLLEEGTKCMHGSVRGDVLVKQPTEKRPVRRSTRKSVVSAMLDKESNGLTTEMMPEAHIRRSKRKSFLPNMLNDEKMDDCEMVRDEEHKHSKGNDPGKKLAIKEPARRTTRKSVVPIMFDRETKGLAAEMNPEVHVRRSTRKSVVPNMPNSENNYHDELVRTVVGVAVAKQLEAKKPVRSNGGGFKLGKRRRTSMEMSCSSGNNTKVSDRQKSRKQQKVQTPASEGPCAKESMADALQEIISFEESNADADDMVVRESTQDGNEGCHEYCNDSSASTQEVNRDNATVEETHREKWVNSEVHGSDSSDTAHEYVDLRTESIIHLSGISSEELGQSSSITELVSRAGISSENKVLLDDAEADLGAAVAQTLNANSNEEVLEDLDNPAAIAEELSSATALPLLDAEDHTDKNEIITLPEQLLGALSKLSSVDQLPPCTSDADALVIVNDSNACNIANWTAVKGTDDIQNVDIALSGDGIEASKSMTVAEVLSCAVATVLEHGTLAEHDFERTCMKNGDASLSLFDSGSAGNETDNGSFKALEFELNYLPTVNDERGKQAEEDKCPEVHSDAASEKSNQGDDLCKNLSTVKGESPLASNFHVEDAAEHGSMLQIEINAERGSSDGMDSSYGLKSLFAEEGNQQHYMIDDGNIAAEVDSGNKLSDERHSSLGLKSLFAEEGNQQHNLIDVQHIAAKVDSGSKSSDVRHSSFGLKSLFAEEGNQQCNLVDDENIAVKVNSGSNSSDGRHSSFGLNSLFVEESNQQCNFIHDENIAVKVDSGNKSIGFKTSTFYTRVDCDLEDAAAQLIGEGDNALDVEQGVAYDKIMLSPLNDIGACSSYGRNPSIGQRSLYAQERGGSNVTNGAFVAAETDGKKDLDNIIVGLHMVSDGIHTEMDVGLVSDNPENKLALEPVQQGDAEKGVHSENGVDESNIDDQTPVLEPVEDHGAHVDSILVTKSGEGNGNEESSKASCEEQVECGQLGLFKDANCTETTNCQGIGYEGEVCNRVHSTDISTLCEKSDDNGSSKDAKGNSDALLSSSVIVPANDNDVHLESTDCLDEPTLFFNMGVHLGPNEKCNKRMEDQVPSGVSTIDISVPATANGLESGLTLLPANETLNLQDDQHNSELESTQVGQSGISCAEKSTNILELGTVNVVDKGNQCDHSLPQDCPMDHYQQHEGLNDIPVDKSLEASDMYLGNSVFRIEGIIEKPAINLATPDCKLQGTLLEFSLKNDAETPNSMHSPFGLQSLFSEENMDGSRQQDNAGFPCAENKVDESNSSHGKCRVEKPVSAEPVRCEGSHENLGIVKEIGSCVSSCQQVNEQEEFSEASHKKRWVAPIQLDLADDVNQTEREIISSELVCEKEEKIEVMSSDIDTPVRESHGTTHASPFSRPQICDPRSSQIFDDAHPSSNPSQLELPDVFHHDHEVLCCERNDQILPGIPSSPFSEAVSIKFSENETMLLEAAETSELLDEKLNPQPGCDELAEHDLSGFKDTEDSSDTEFMRYSIFRFPADGQIDSCQEMELPNDQSATKAREESAFSEGESVVGSCETNEQRCQVDCKEENEHKADQVTPCIPTFDLSGAASTKGSEGGITLLPDAKLSVFTAVQLNSKLDGEHNLSGGKDTGNIFDNRSVDDSYHEQELLNDLSAPKSLVEPCSACMDSCNGQAILEDMPGPKSPEDYQDDSVSGSVGDMFEPSPTERAEQETTLVSPAEMLVFKFGQHNNPNLVSVGGHNDSCDEDTADMFSTEPVASNNQHEQELPNDVSAPVSLKESAICQEDISVHTESCPGKSLPVSEDISAPKSPEERAIHQDDSVPRSAVLCQTSGRRRIDEISTKLLSFKISSTVKPSHIAMNAPSTKQVDNLSESAIALLRNRENTLAIKTDRPVKPNPDRSVAKNSSRRPLQPIGRRPEGH</sequence>
<evidence type="ECO:0000259" key="2">
    <source>
        <dbReference type="PROSITE" id="PS50800"/>
    </source>
</evidence>
<evidence type="ECO:0000313" key="3">
    <source>
        <dbReference type="EnsemblPlants" id="ONIVA12G03770.1"/>
    </source>
</evidence>
<feature type="compositionally biased region" description="Basic and acidic residues" evidence="1">
    <location>
        <begin position="173"/>
        <end position="184"/>
    </location>
</feature>
<feature type="region of interest" description="Disordered" evidence="1">
    <location>
        <begin position="476"/>
        <end position="509"/>
    </location>
</feature>
<feature type="compositionally biased region" description="Polar residues" evidence="1">
    <location>
        <begin position="722"/>
        <end position="733"/>
    </location>
</feature>
<reference evidence="3" key="1">
    <citation type="submission" date="2015-04" db="UniProtKB">
        <authorList>
            <consortium name="EnsemblPlants"/>
        </authorList>
    </citation>
    <scope>IDENTIFICATION</scope>
    <source>
        <strain evidence="3">SL10</strain>
    </source>
</reference>
<name>A0A0E0J779_ORYNI</name>
<dbReference type="Gene3D" id="1.10.720.30">
    <property type="entry name" value="SAP domain"/>
    <property type="match status" value="1"/>
</dbReference>
<feature type="region of interest" description="Disordered" evidence="1">
    <location>
        <begin position="659"/>
        <end position="681"/>
    </location>
</feature>
<feature type="region of interest" description="Disordered" evidence="1">
    <location>
        <begin position="705"/>
        <end position="758"/>
    </location>
</feature>
<dbReference type="Proteomes" id="UP000006591">
    <property type="component" value="Chromosome 12"/>
</dbReference>
<feature type="compositionally biased region" description="Basic and acidic residues" evidence="1">
    <location>
        <begin position="2404"/>
        <end position="2417"/>
    </location>
</feature>